<feature type="domain" description="G5" evidence="3">
    <location>
        <begin position="142"/>
        <end position="221"/>
    </location>
</feature>
<evidence type="ECO:0000259" key="3">
    <source>
        <dbReference type="PROSITE" id="PS51109"/>
    </source>
</evidence>
<dbReference type="PANTHER" id="PTHR39160:SF4">
    <property type="entry name" value="RESUSCITATION-PROMOTING FACTOR RPFB"/>
    <property type="match status" value="1"/>
</dbReference>
<dbReference type="PROSITE" id="PS51109">
    <property type="entry name" value="G5"/>
    <property type="match status" value="1"/>
</dbReference>
<dbReference type="AlphaFoldDB" id="A0A1I7JW04"/>
<dbReference type="GO" id="GO:0019867">
    <property type="term" value="C:outer membrane"/>
    <property type="evidence" value="ECO:0007669"/>
    <property type="project" value="InterPro"/>
</dbReference>
<dbReference type="Gene3D" id="2.20.230.10">
    <property type="entry name" value="Resuscitation-promoting factor rpfb"/>
    <property type="match status" value="1"/>
</dbReference>
<evidence type="ECO:0000256" key="2">
    <source>
        <dbReference type="SAM" id="SignalP"/>
    </source>
</evidence>
<keyword evidence="1 2" id="KW-0732">Signal</keyword>
<dbReference type="STRING" id="392015.SAMN05421543_11247"/>
<evidence type="ECO:0000313" key="4">
    <source>
        <dbReference type="EMBL" id="SFU89378.1"/>
    </source>
</evidence>
<evidence type="ECO:0000256" key="1">
    <source>
        <dbReference type="ARBA" id="ARBA00022729"/>
    </source>
</evidence>
<evidence type="ECO:0000313" key="5">
    <source>
        <dbReference type="Proteomes" id="UP000183508"/>
    </source>
</evidence>
<dbReference type="InterPro" id="IPR011098">
    <property type="entry name" value="G5_dom"/>
</dbReference>
<keyword evidence="5" id="KW-1185">Reference proteome</keyword>
<dbReference type="Pfam" id="PF03990">
    <property type="entry name" value="DUF348"/>
    <property type="match status" value="2"/>
</dbReference>
<dbReference type="PANTHER" id="PTHR39160">
    <property type="entry name" value="CELL WALL-BINDING PROTEIN YOCH"/>
    <property type="match status" value="1"/>
</dbReference>
<dbReference type="SMART" id="SM01208">
    <property type="entry name" value="G5"/>
    <property type="match status" value="1"/>
</dbReference>
<dbReference type="Pfam" id="PF06725">
    <property type="entry name" value="3D"/>
    <property type="match status" value="1"/>
</dbReference>
<feature type="chain" id="PRO_5010329657" description="G5 domain-containing protein" evidence="2">
    <location>
        <begin position="28"/>
        <end position="323"/>
    </location>
</feature>
<dbReference type="SUPFAM" id="SSF50685">
    <property type="entry name" value="Barwin-like endoglucanases"/>
    <property type="match status" value="1"/>
</dbReference>
<gene>
    <name evidence="4" type="ORF">SAMN05421543_11247</name>
</gene>
<dbReference type="Pfam" id="PF07501">
    <property type="entry name" value="G5"/>
    <property type="match status" value="1"/>
</dbReference>
<accession>A0A1I7JW04</accession>
<proteinExistence type="predicted"/>
<dbReference type="InterPro" id="IPR036908">
    <property type="entry name" value="RlpA-like_sf"/>
</dbReference>
<dbReference type="RefSeq" id="WP_074953051.1">
    <property type="nucleotide sequence ID" value="NZ_FPBV01000012.1"/>
</dbReference>
<dbReference type="CDD" id="cd22786">
    <property type="entry name" value="DPBB_YuiC-like"/>
    <property type="match status" value="1"/>
</dbReference>
<organism evidence="4 5">
    <name type="scientific">Alicyclobacillus macrosporangiidus</name>
    <dbReference type="NCBI Taxonomy" id="392015"/>
    <lineage>
        <taxon>Bacteria</taxon>
        <taxon>Bacillati</taxon>
        <taxon>Bacillota</taxon>
        <taxon>Bacilli</taxon>
        <taxon>Bacillales</taxon>
        <taxon>Alicyclobacillaceae</taxon>
        <taxon>Alicyclobacillus</taxon>
    </lineage>
</organism>
<dbReference type="GO" id="GO:0009254">
    <property type="term" value="P:peptidoglycan turnover"/>
    <property type="evidence" value="ECO:0007669"/>
    <property type="project" value="InterPro"/>
</dbReference>
<protein>
    <recommendedName>
        <fullName evidence="3">G5 domain-containing protein</fullName>
    </recommendedName>
</protein>
<dbReference type="Gene3D" id="2.40.40.10">
    <property type="entry name" value="RlpA-like domain"/>
    <property type="match status" value="1"/>
</dbReference>
<dbReference type="InterPro" id="IPR010611">
    <property type="entry name" value="3D_dom"/>
</dbReference>
<sequence length="323" mass="34916">MRIRKSKVWYLSAATMALLGTTGMAGARAYKSVTVVDHGQRRVLHGLATGSVGEFLQARGIDVAAGDRVSPGRDAPVADGMVVEIVHPKTVTFLDGPQQVTVDTFAPTVGEFLQEQHVELGPADTVNWKPETPIQDKMTIHVQRVEQRVSVKQKTISFQTIRQRSESLYQGEQRVLTRGVEGWVEEKTIDTYVDGHKAGQTVQRRVVRQPVNEVILVGTKPRAYTLSARGVSSLVIRRSLTVVATAYAAGGQTYTGRAAQPGVVAVDPHVIPLGTRLYIPGVGVVTAADTGGSVRGNRIDICVANEAAAARWGVRTITVYEIE</sequence>
<dbReference type="EMBL" id="FPBV01000012">
    <property type="protein sequence ID" value="SFU89378.1"/>
    <property type="molecule type" value="Genomic_DNA"/>
</dbReference>
<dbReference type="InterPro" id="IPR051933">
    <property type="entry name" value="Resuscitation_pf_RpfB"/>
</dbReference>
<dbReference type="GO" id="GO:0004553">
    <property type="term" value="F:hydrolase activity, hydrolyzing O-glycosyl compounds"/>
    <property type="evidence" value="ECO:0007669"/>
    <property type="project" value="InterPro"/>
</dbReference>
<name>A0A1I7JW04_9BACL</name>
<dbReference type="InterPro" id="IPR007137">
    <property type="entry name" value="DUF348"/>
</dbReference>
<reference evidence="5" key="1">
    <citation type="submission" date="2016-10" db="EMBL/GenBank/DDBJ databases">
        <authorList>
            <person name="Varghese N."/>
        </authorList>
    </citation>
    <scope>NUCLEOTIDE SEQUENCE [LARGE SCALE GENOMIC DNA]</scope>
    <source>
        <strain evidence="5">DSM 17980</strain>
    </source>
</reference>
<dbReference type="Proteomes" id="UP000183508">
    <property type="component" value="Unassembled WGS sequence"/>
</dbReference>
<feature type="signal peptide" evidence="2">
    <location>
        <begin position="1"/>
        <end position="27"/>
    </location>
</feature>